<dbReference type="InterPro" id="IPR046884">
    <property type="entry name" value="MnmA-like_central"/>
</dbReference>
<keyword evidence="2 10" id="KW-0808">Transferase</keyword>
<evidence type="ECO:0000256" key="7">
    <source>
        <dbReference type="ARBA" id="ARBA00023157"/>
    </source>
</evidence>
<dbReference type="AlphaFoldDB" id="A0A3B0TUB4"/>
<dbReference type="GO" id="GO:0005524">
    <property type="term" value="F:ATP binding"/>
    <property type="evidence" value="ECO:0007669"/>
    <property type="project" value="UniProtKB-KW"/>
</dbReference>
<dbReference type="EC" id="2.8.1.13" evidence="10"/>
<evidence type="ECO:0000256" key="3">
    <source>
        <dbReference type="ARBA" id="ARBA00022694"/>
    </source>
</evidence>
<dbReference type="GO" id="GO:0103016">
    <property type="term" value="F:tRNA-uridine 2-sulfurtransferase activity"/>
    <property type="evidence" value="ECO:0007669"/>
    <property type="project" value="UniProtKB-EC"/>
</dbReference>
<protein>
    <submittedName>
        <fullName evidence="10">tRNA-specific 2-thiouridylase MnmA</fullName>
        <ecNumber evidence="10">2.8.1.13</ecNumber>
    </submittedName>
</protein>
<dbReference type="InterPro" id="IPR046885">
    <property type="entry name" value="MnmA-like_C"/>
</dbReference>
<dbReference type="GO" id="GO:0000049">
    <property type="term" value="F:tRNA binding"/>
    <property type="evidence" value="ECO:0007669"/>
    <property type="project" value="UniProtKB-KW"/>
</dbReference>
<dbReference type="GO" id="GO:0002143">
    <property type="term" value="P:tRNA wobble position uridine thiolation"/>
    <property type="evidence" value="ECO:0007669"/>
    <property type="project" value="TreeGrafter"/>
</dbReference>
<organism evidence="10">
    <name type="scientific">hydrothermal vent metagenome</name>
    <dbReference type="NCBI Taxonomy" id="652676"/>
    <lineage>
        <taxon>unclassified sequences</taxon>
        <taxon>metagenomes</taxon>
        <taxon>ecological metagenomes</taxon>
    </lineage>
</organism>
<evidence type="ECO:0000259" key="9">
    <source>
        <dbReference type="Pfam" id="PF20259"/>
    </source>
</evidence>
<dbReference type="PANTHER" id="PTHR11933:SF5">
    <property type="entry name" value="MITOCHONDRIAL TRNA-SPECIFIC 2-THIOURIDYLASE 1"/>
    <property type="match status" value="1"/>
</dbReference>
<dbReference type="SUPFAM" id="SSF52402">
    <property type="entry name" value="Adenine nucleotide alpha hydrolases-like"/>
    <property type="match status" value="1"/>
</dbReference>
<dbReference type="Pfam" id="PF03054">
    <property type="entry name" value="tRNA_Me_trans"/>
    <property type="match status" value="1"/>
</dbReference>
<evidence type="ECO:0000313" key="10">
    <source>
        <dbReference type="EMBL" id="VAW12194.1"/>
    </source>
</evidence>
<sequence length="387" mass="43228">MINKKENSQTKVFVAMSGGVDSSVVAALLKDQGYDVVGVTMCFSINHPESKKPSCCGADGIQDAKRVAQQLDIPHYVLDYAKDIQEYIIDDFTNEYLSGRTPNPCVRCNQFLKFGTLYEKVKALGADYLATGHYGKIEFNDQRDCYELKKAQDQKKCQSYFLYSIKKEVLPSLLFPLGGMTKDQVRELAQKYELNTANKPESQDICFVPDSGYKEFIKARVGESAFIKGSFIDQEGEVVGEHKGIANYTIGQRDKLGIALGHPVYVYKIDREQNTVYVGSKNCLYADGLIAQYFNPVSMEIPKESIRVSMRIRYNAPEMSGQLKYFSDGHIEVMFDEPQMSVTPGQSVVFYEGEVVLGGALIEKPINSAQRSVISGQKLKVTTTENG</sequence>
<proteinExistence type="inferred from homology"/>
<evidence type="ECO:0000256" key="1">
    <source>
        <dbReference type="ARBA" id="ARBA00022555"/>
    </source>
</evidence>
<feature type="domain" description="tRNA-specific 2-thiouridylase MnmA-like central" evidence="9">
    <location>
        <begin position="214"/>
        <end position="280"/>
    </location>
</feature>
<dbReference type="Gene3D" id="2.30.30.280">
    <property type="entry name" value="Adenine nucleotide alpha hydrolases-like domains"/>
    <property type="match status" value="1"/>
</dbReference>
<evidence type="ECO:0000259" key="8">
    <source>
        <dbReference type="Pfam" id="PF20258"/>
    </source>
</evidence>
<evidence type="ECO:0000256" key="2">
    <source>
        <dbReference type="ARBA" id="ARBA00022679"/>
    </source>
</evidence>
<dbReference type="Gene3D" id="2.40.30.10">
    <property type="entry name" value="Translation factors"/>
    <property type="match status" value="1"/>
</dbReference>
<dbReference type="PANTHER" id="PTHR11933">
    <property type="entry name" value="TRNA 5-METHYLAMINOMETHYL-2-THIOURIDYLATE -METHYLTRANSFERASE"/>
    <property type="match status" value="1"/>
</dbReference>
<keyword evidence="4" id="KW-0547">Nucleotide-binding</keyword>
<dbReference type="InterPro" id="IPR023382">
    <property type="entry name" value="MnmA-like_central_sf"/>
</dbReference>
<keyword evidence="6" id="KW-0694">RNA-binding</keyword>
<dbReference type="InterPro" id="IPR014729">
    <property type="entry name" value="Rossmann-like_a/b/a_fold"/>
</dbReference>
<dbReference type="Pfam" id="PF20258">
    <property type="entry name" value="tRNA_Me_trans_C"/>
    <property type="match status" value="1"/>
</dbReference>
<gene>
    <name evidence="10" type="ORF">MNBD_BACTEROID05-1231</name>
</gene>
<dbReference type="HAMAP" id="MF_00144">
    <property type="entry name" value="tRNA_thiouridyl_MnmA"/>
    <property type="match status" value="1"/>
</dbReference>
<evidence type="ECO:0000256" key="5">
    <source>
        <dbReference type="ARBA" id="ARBA00022840"/>
    </source>
</evidence>
<feature type="domain" description="tRNA-specific 2-thiouridylase MnmA-like C-terminal" evidence="8">
    <location>
        <begin position="287"/>
        <end position="362"/>
    </location>
</feature>
<dbReference type="Gene3D" id="3.40.50.620">
    <property type="entry name" value="HUPs"/>
    <property type="match status" value="1"/>
</dbReference>
<dbReference type="EMBL" id="UOEN01000085">
    <property type="protein sequence ID" value="VAW12194.1"/>
    <property type="molecule type" value="Genomic_DNA"/>
</dbReference>
<dbReference type="NCBIfam" id="NF001138">
    <property type="entry name" value="PRK00143.1"/>
    <property type="match status" value="1"/>
</dbReference>
<reference evidence="10" key="1">
    <citation type="submission" date="2018-06" db="EMBL/GenBank/DDBJ databases">
        <authorList>
            <person name="Zhirakovskaya E."/>
        </authorList>
    </citation>
    <scope>NUCLEOTIDE SEQUENCE</scope>
</reference>
<dbReference type="InterPro" id="IPR004506">
    <property type="entry name" value="MnmA-like"/>
</dbReference>
<dbReference type="CDD" id="cd01998">
    <property type="entry name" value="MnmA_TRMU-like"/>
    <property type="match status" value="1"/>
</dbReference>
<name>A0A3B0TUB4_9ZZZZ</name>
<evidence type="ECO:0000256" key="6">
    <source>
        <dbReference type="ARBA" id="ARBA00022884"/>
    </source>
</evidence>
<dbReference type="Pfam" id="PF20259">
    <property type="entry name" value="tRNA_Me_trans_M"/>
    <property type="match status" value="1"/>
</dbReference>
<keyword evidence="3" id="KW-0819">tRNA processing</keyword>
<accession>A0A3B0TUB4</accession>
<keyword evidence="7" id="KW-1015">Disulfide bond</keyword>
<keyword evidence="1" id="KW-0820">tRNA-binding</keyword>
<evidence type="ECO:0000256" key="4">
    <source>
        <dbReference type="ARBA" id="ARBA00022741"/>
    </source>
</evidence>
<keyword evidence="5" id="KW-0067">ATP-binding</keyword>
<dbReference type="FunFam" id="3.40.50.620:FF:000115">
    <property type="entry name" value="tRNA-specific 2-thiouridylase MnmA"/>
    <property type="match status" value="1"/>
</dbReference>
<dbReference type="FunFam" id="2.30.30.280:FF:000001">
    <property type="entry name" value="tRNA-specific 2-thiouridylase MnmA"/>
    <property type="match status" value="1"/>
</dbReference>
<dbReference type="NCBIfam" id="TIGR00420">
    <property type="entry name" value="trmU"/>
    <property type="match status" value="1"/>
</dbReference>